<dbReference type="Proteomes" id="UP000484076">
    <property type="component" value="Unassembled WGS sequence"/>
</dbReference>
<dbReference type="AlphaFoldDB" id="A0A8X8H3Q0"/>
<accession>A0A8X8H3Q0</accession>
<dbReference type="Pfam" id="PF13730">
    <property type="entry name" value="HTH_36"/>
    <property type="match status" value="1"/>
</dbReference>
<evidence type="ECO:0000313" key="2">
    <source>
        <dbReference type="Proteomes" id="UP000484076"/>
    </source>
</evidence>
<dbReference type="RefSeq" id="WP_152828723.1">
    <property type="nucleotide sequence ID" value="NZ_WHUT02000020.1"/>
</dbReference>
<proteinExistence type="predicted"/>
<organism evidence="1 2">
    <name type="scientific">Fertoeibacter niger</name>
    <dbReference type="NCBI Taxonomy" id="2656921"/>
    <lineage>
        <taxon>Bacteria</taxon>
        <taxon>Pseudomonadati</taxon>
        <taxon>Pseudomonadota</taxon>
        <taxon>Alphaproteobacteria</taxon>
        <taxon>Rhodobacterales</taxon>
        <taxon>Paracoccaceae</taxon>
        <taxon>Fertoeibacter</taxon>
    </lineage>
</organism>
<dbReference type="Gene3D" id="1.10.10.10">
    <property type="entry name" value="Winged helix-like DNA-binding domain superfamily/Winged helix DNA-binding domain"/>
    <property type="match status" value="1"/>
</dbReference>
<dbReference type="EMBL" id="WHUT02000020">
    <property type="protein sequence ID" value="NUB46720.1"/>
    <property type="molecule type" value="Genomic_DNA"/>
</dbReference>
<evidence type="ECO:0000313" key="1">
    <source>
        <dbReference type="EMBL" id="NUB46720.1"/>
    </source>
</evidence>
<name>A0A8X8H3Q0_9RHOB</name>
<dbReference type="InterPro" id="IPR036388">
    <property type="entry name" value="WH-like_DNA-bd_sf"/>
</dbReference>
<sequence length="285" mass="31047">MSHKATNWAIQQRGLSPVTKLVLWYLCDRHNPDFGCFPSQDQLAADAEISRASLNTHLEKLETAGLIRRQRRVDQVTRKQKSTRYVLGFEDDFGGEPCPESGHGKPQKPCPDFSKSRVQILDTNLVREPVTTTACDAGASGVAEAACLAACGEGLTPTARAAITTTRPVIDAWLAAGYDLATDILPTLAARTKRQRADPIRTWAYFSTAIATRHAQRTALAAKAKSAGETKTVPTLTAHEILLRTAEWINSGRFVPPSAVNNTTRDALLRAGLVTEAALRARQIY</sequence>
<comment type="caution">
    <text evidence="1">The sequence shown here is derived from an EMBL/GenBank/DDBJ whole genome shotgun (WGS) entry which is preliminary data.</text>
</comment>
<dbReference type="InterPro" id="IPR036390">
    <property type="entry name" value="WH_DNA-bd_sf"/>
</dbReference>
<reference evidence="1" key="1">
    <citation type="submission" date="2020-05" db="EMBL/GenBank/DDBJ databases">
        <title>Fertoebacter nigrum gen. nov., sp. nov., a new member of the family Rhodobacteraceae.</title>
        <authorList>
            <person name="Szuroczki S."/>
            <person name="Abbaszade G."/>
            <person name="Buni D."/>
            <person name="Schumann P."/>
            <person name="Toth E."/>
        </authorList>
    </citation>
    <scope>NUCLEOTIDE SEQUENCE</scope>
    <source>
        <strain evidence="1">RG-N-1a</strain>
    </source>
</reference>
<protein>
    <submittedName>
        <fullName evidence="1">Helix-turn-helix domain-containing protein</fullName>
    </submittedName>
</protein>
<dbReference type="SUPFAM" id="SSF46785">
    <property type="entry name" value="Winged helix' DNA-binding domain"/>
    <property type="match status" value="1"/>
</dbReference>
<keyword evidence="2" id="KW-1185">Reference proteome</keyword>
<gene>
    <name evidence="1" type="ORF">GEU84_020210</name>
</gene>